<dbReference type="GO" id="GO:0008233">
    <property type="term" value="F:peptidase activity"/>
    <property type="evidence" value="ECO:0007669"/>
    <property type="project" value="UniProtKB-KW"/>
</dbReference>
<feature type="domain" description="DJ-1/PfpI" evidence="1">
    <location>
        <begin position="4"/>
        <end position="165"/>
    </location>
</feature>
<proteinExistence type="predicted"/>
<dbReference type="Proteomes" id="UP000527324">
    <property type="component" value="Unassembled WGS sequence"/>
</dbReference>
<dbReference type="AlphaFoldDB" id="A0A7W9C8A8"/>
<dbReference type="EMBL" id="JACHOQ010000007">
    <property type="protein sequence ID" value="MBB5740872.1"/>
    <property type="molecule type" value="Genomic_DNA"/>
</dbReference>
<dbReference type="PANTHER" id="PTHR43130">
    <property type="entry name" value="ARAC-FAMILY TRANSCRIPTIONAL REGULATOR"/>
    <property type="match status" value="1"/>
</dbReference>
<name>A0A7W9C8A8_9CAUL</name>
<dbReference type="InterPro" id="IPR052158">
    <property type="entry name" value="INH-QAR"/>
</dbReference>
<dbReference type="GO" id="GO:0006508">
    <property type="term" value="P:proteolysis"/>
    <property type="evidence" value="ECO:0007669"/>
    <property type="project" value="UniProtKB-KW"/>
</dbReference>
<evidence type="ECO:0000313" key="3">
    <source>
        <dbReference type="Proteomes" id="UP000527324"/>
    </source>
</evidence>
<reference evidence="2 3" key="1">
    <citation type="submission" date="2020-08" db="EMBL/GenBank/DDBJ databases">
        <title>Genomic Encyclopedia of Type Strains, Phase IV (KMG-IV): sequencing the most valuable type-strain genomes for metagenomic binning, comparative biology and taxonomic classification.</title>
        <authorList>
            <person name="Goeker M."/>
        </authorList>
    </citation>
    <scope>NUCLEOTIDE SEQUENCE [LARGE SCALE GENOMIC DNA]</scope>
    <source>
        <strain evidence="2 3">DSM 4731</strain>
    </source>
</reference>
<dbReference type="PANTHER" id="PTHR43130:SF3">
    <property type="entry name" value="HTH-TYPE TRANSCRIPTIONAL REGULATOR RV1931C"/>
    <property type="match status" value="1"/>
</dbReference>
<dbReference type="Pfam" id="PF01965">
    <property type="entry name" value="DJ-1_PfpI"/>
    <property type="match status" value="1"/>
</dbReference>
<keyword evidence="2" id="KW-0645">Protease</keyword>
<gene>
    <name evidence="2" type="ORF">GGQ93_002604</name>
</gene>
<dbReference type="InterPro" id="IPR029062">
    <property type="entry name" value="Class_I_gatase-like"/>
</dbReference>
<evidence type="ECO:0000259" key="1">
    <source>
        <dbReference type="Pfam" id="PF01965"/>
    </source>
</evidence>
<dbReference type="InterPro" id="IPR002818">
    <property type="entry name" value="DJ-1/PfpI"/>
</dbReference>
<comment type="caution">
    <text evidence="2">The sequence shown here is derived from an EMBL/GenBank/DDBJ whole genome shotgun (WGS) entry which is preliminary data.</text>
</comment>
<sequence>MTTIVTLLTPDYADWETALIMAGARSHYGFETLFASPDGEEVVSAGGLLVVPNLSIEDIEVDEIDAVLVNGGSIWRQPGAPDVSDLLRRAHEAGKTVGGICDGTLALARAGLLDDRPHTANGPDSLSVTGYGGAAHYRDQPHAVLADRVVTAAGTAPVSFMGAVLDSLGLKSAELDAYLSLFGAEHLAPVSAA</sequence>
<dbReference type="RefSeq" id="WP_183217538.1">
    <property type="nucleotide sequence ID" value="NZ_CAJFZW010000024.1"/>
</dbReference>
<keyword evidence="3" id="KW-1185">Reference proteome</keyword>
<dbReference type="Gene3D" id="3.40.50.880">
    <property type="match status" value="1"/>
</dbReference>
<organism evidence="2 3">
    <name type="scientific">Brevundimonas aurantiaca</name>
    <dbReference type="NCBI Taxonomy" id="74316"/>
    <lineage>
        <taxon>Bacteria</taxon>
        <taxon>Pseudomonadati</taxon>
        <taxon>Pseudomonadota</taxon>
        <taxon>Alphaproteobacteria</taxon>
        <taxon>Caulobacterales</taxon>
        <taxon>Caulobacteraceae</taxon>
        <taxon>Brevundimonas</taxon>
    </lineage>
</organism>
<evidence type="ECO:0000313" key="2">
    <source>
        <dbReference type="EMBL" id="MBB5740872.1"/>
    </source>
</evidence>
<keyword evidence="2" id="KW-0378">Hydrolase</keyword>
<dbReference type="SUPFAM" id="SSF52317">
    <property type="entry name" value="Class I glutamine amidotransferase-like"/>
    <property type="match status" value="1"/>
</dbReference>
<protein>
    <submittedName>
        <fullName evidence="2">Putative intracellular protease/amidase</fullName>
    </submittedName>
</protein>
<accession>A0A7W9C8A8</accession>